<dbReference type="HOGENOM" id="CLU_025569_2_1_7"/>
<dbReference type="AlphaFoldDB" id="C4XM48"/>
<gene>
    <name evidence="1" type="ordered locus">DMR_36850</name>
</gene>
<name>C4XM48_SOLM1</name>
<dbReference type="EMBL" id="AP010904">
    <property type="protein sequence ID" value="BAH77176.1"/>
    <property type="molecule type" value="Genomic_DNA"/>
</dbReference>
<dbReference type="STRING" id="573370.DMR_36850"/>
<dbReference type="eggNOG" id="COG4172">
    <property type="taxonomic scope" value="Bacteria"/>
</dbReference>
<keyword evidence="2" id="KW-1185">Reference proteome</keyword>
<dbReference type="Proteomes" id="UP000009071">
    <property type="component" value="Chromosome"/>
</dbReference>
<dbReference type="RefSeq" id="WP_015862318.1">
    <property type="nucleotide sequence ID" value="NC_012796.1"/>
</dbReference>
<protein>
    <submittedName>
        <fullName evidence="1">Uncharacterized protein</fullName>
    </submittedName>
</protein>
<dbReference type="OrthoDB" id="784829at2"/>
<dbReference type="KEGG" id="dma:DMR_36850"/>
<sequence>MSIDSNSGDENQSQTQNIFDILNRNIQNGPSEQSKEMVSQEKPAISTYPMAEFIDSMLESNKNNSKTKKSEPFEQINQIMNQYELFRDYYSSPCATRIVNNVKKTYYIEDSFENVLHADFIYNFNEPAADSMIKKAIKLMKYYANENPDPRKTYKRFAYHEGSIYLDLNDGKGSVVKADKNGWEVLVNPPIEFIRTGNMQSLPIPIQNGSYDDFFKLLNFKRESDLILTKAYIPCIPNTEIPRPALFLVGMKGSSKSTTARLIRRLIDPVINEVLFPKNNERDMNLIFQQHPLPVFDNVQSYDERQCNFLCMAITGGGMEERKLHTNGETFYTHYKKPFISTSINVPIVAKDLVDRSIIVELEKINPEDRKDEEEIFAEFANNHASYLGGLLGVIVQALKIKPSIALEAKPRMADFARMACAAGESMGVSSSDILHCYNRNKFVFYSSEYEDDRLLLLLIKFLESVGGFEGTVTELLGKLNQFVELNHKDDVDIIPKRANALSRKLKEYDEQLTLVSWNMQFSESARTARLITFKKIEMN</sequence>
<evidence type="ECO:0000313" key="2">
    <source>
        <dbReference type="Proteomes" id="UP000009071"/>
    </source>
</evidence>
<accession>C4XM48</accession>
<reference evidence="1 2" key="1">
    <citation type="journal article" date="2009" name="Genome Res.">
        <title>Whole genome sequence of Desulfovibrio magneticus strain RS-1 revealed common gene clusters in magnetotactic bacteria.</title>
        <authorList>
            <person name="Nakazawa H."/>
            <person name="Arakaki A."/>
            <person name="Narita-Yamada S."/>
            <person name="Yashiro I."/>
            <person name="Jinno K."/>
            <person name="Aoki N."/>
            <person name="Tsuruyama A."/>
            <person name="Okamura Y."/>
            <person name="Tanikawa S."/>
            <person name="Fujita N."/>
            <person name="Takeyama H."/>
            <person name="Matsunaga T."/>
        </authorList>
    </citation>
    <scope>NUCLEOTIDE SEQUENCE [LARGE SCALE GENOMIC DNA]</scope>
    <source>
        <strain evidence="2">ATCC 700980 / DSM 13731 / RS-1</strain>
    </source>
</reference>
<organism evidence="1 2">
    <name type="scientific">Solidesulfovibrio magneticus (strain ATCC 700980 / DSM 13731 / RS-1)</name>
    <name type="common">Desulfovibrio magneticus</name>
    <dbReference type="NCBI Taxonomy" id="573370"/>
    <lineage>
        <taxon>Bacteria</taxon>
        <taxon>Pseudomonadati</taxon>
        <taxon>Thermodesulfobacteriota</taxon>
        <taxon>Desulfovibrionia</taxon>
        <taxon>Desulfovibrionales</taxon>
        <taxon>Desulfovibrionaceae</taxon>
        <taxon>Solidesulfovibrio</taxon>
    </lineage>
</organism>
<evidence type="ECO:0000313" key="1">
    <source>
        <dbReference type="EMBL" id="BAH77176.1"/>
    </source>
</evidence>
<proteinExistence type="predicted"/>